<accession>A0A453MXZ8</accession>
<organism evidence="1 2">
    <name type="scientific">Aegilops tauschii subsp. strangulata</name>
    <name type="common">Goatgrass</name>
    <dbReference type="NCBI Taxonomy" id="200361"/>
    <lineage>
        <taxon>Eukaryota</taxon>
        <taxon>Viridiplantae</taxon>
        <taxon>Streptophyta</taxon>
        <taxon>Embryophyta</taxon>
        <taxon>Tracheophyta</taxon>
        <taxon>Spermatophyta</taxon>
        <taxon>Magnoliopsida</taxon>
        <taxon>Liliopsida</taxon>
        <taxon>Poales</taxon>
        <taxon>Poaceae</taxon>
        <taxon>BOP clade</taxon>
        <taxon>Pooideae</taxon>
        <taxon>Triticodae</taxon>
        <taxon>Triticeae</taxon>
        <taxon>Triticinae</taxon>
        <taxon>Aegilops</taxon>
    </lineage>
</organism>
<name>A0A453MXZ8_AEGTS</name>
<evidence type="ECO:0000313" key="1">
    <source>
        <dbReference type="EnsemblPlants" id="AET6Gv20143900.1"/>
    </source>
</evidence>
<reference evidence="1" key="4">
    <citation type="submission" date="2019-03" db="UniProtKB">
        <authorList>
            <consortium name="EnsemblPlants"/>
        </authorList>
    </citation>
    <scope>IDENTIFICATION</scope>
</reference>
<reference evidence="2" key="2">
    <citation type="journal article" date="2017" name="Nat. Plants">
        <title>The Aegilops tauschii genome reveals multiple impacts of transposons.</title>
        <authorList>
            <person name="Zhao G."/>
            <person name="Zou C."/>
            <person name="Li K."/>
            <person name="Wang K."/>
            <person name="Li T."/>
            <person name="Gao L."/>
            <person name="Zhang X."/>
            <person name="Wang H."/>
            <person name="Yang Z."/>
            <person name="Liu X."/>
            <person name="Jiang W."/>
            <person name="Mao L."/>
            <person name="Kong X."/>
            <person name="Jiao Y."/>
            <person name="Jia J."/>
        </authorList>
    </citation>
    <scope>NUCLEOTIDE SEQUENCE [LARGE SCALE GENOMIC DNA]</scope>
    <source>
        <strain evidence="2">cv. AL8/78</strain>
    </source>
</reference>
<dbReference type="Proteomes" id="UP000015105">
    <property type="component" value="Chromosome 6D"/>
</dbReference>
<keyword evidence="2" id="KW-1185">Reference proteome</keyword>
<reference evidence="1" key="5">
    <citation type="journal article" date="2021" name="G3 (Bethesda)">
        <title>Aegilops tauschii genome assembly Aet v5.0 features greater sequence contiguity and improved annotation.</title>
        <authorList>
            <person name="Wang L."/>
            <person name="Zhu T."/>
            <person name="Rodriguez J.C."/>
            <person name="Deal K.R."/>
            <person name="Dubcovsky J."/>
            <person name="McGuire P.E."/>
            <person name="Lux T."/>
            <person name="Spannagl M."/>
            <person name="Mayer K.F.X."/>
            <person name="Baldrich P."/>
            <person name="Meyers B.C."/>
            <person name="Huo N."/>
            <person name="Gu Y.Q."/>
            <person name="Zhou H."/>
            <person name="Devos K.M."/>
            <person name="Bennetzen J.L."/>
            <person name="Unver T."/>
            <person name="Budak H."/>
            <person name="Gulick P.J."/>
            <person name="Galiba G."/>
            <person name="Kalapos B."/>
            <person name="Nelson D.R."/>
            <person name="Li P."/>
            <person name="You F.M."/>
            <person name="Luo M.C."/>
            <person name="Dvorak J."/>
        </authorList>
    </citation>
    <scope>NUCLEOTIDE SEQUENCE [LARGE SCALE GENOMIC DNA]</scope>
    <source>
        <strain evidence="1">cv. AL8/78</strain>
    </source>
</reference>
<dbReference type="Gramene" id="AET6Gv20143900.1">
    <property type="protein sequence ID" value="AET6Gv20143900.1"/>
    <property type="gene ID" value="AET6Gv20143900"/>
</dbReference>
<reference evidence="2" key="1">
    <citation type="journal article" date="2014" name="Science">
        <title>Ancient hybridizations among the ancestral genomes of bread wheat.</title>
        <authorList>
            <consortium name="International Wheat Genome Sequencing Consortium,"/>
            <person name="Marcussen T."/>
            <person name="Sandve S.R."/>
            <person name="Heier L."/>
            <person name="Spannagl M."/>
            <person name="Pfeifer M."/>
            <person name="Jakobsen K.S."/>
            <person name="Wulff B.B."/>
            <person name="Steuernagel B."/>
            <person name="Mayer K.F."/>
            <person name="Olsen O.A."/>
        </authorList>
    </citation>
    <scope>NUCLEOTIDE SEQUENCE [LARGE SCALE GENOMIC DNA]</scope>
    <source>
        <strain evidence="2">cv. AL8/78</strain>
    </source>
</reference>
<dbReference type="EnsemblPlants" id="AET6Gv20143900.1">
    <property type="protein sequence ID" value="AET6Gv20143900.1"/>
    <property type="gene ID" value="AET6Gv20143900"/>
</dbReference>
<dbReference type="AlphaFoldDB" id="A0A453MXZ8"/>
<sequence>GKGNAAYKYALLPGGSSRKQSRGFLPLNSFSQQVRIQALEGGLAAESRSGMGGCF</sequence>
<protein>
    <submittedName>
        <fullName evidence="1">Uncharacterized protein</fullName>
    </submittedName>
</protein>
<reference evidence="1" key="3">
    <citation type="journal article" date="2017" name="Nature">
        <title>Genome sequence of the progenitor of the wheat D genome Aegilops tauschii.</title>
        <authorList>
            <person name="Luo M.C."/>
            <person name="Gu Y.Q."/>
            <person name="Puiu D."/>
            <person name="Wang H."/>
            <person name="Twardziok S.O."/>
            <person name="Deal K.R."/>
            <person name="Huo N."/>
            <person name="Zhu T."/>
            <person name="Wang L."/>
            <person name="Wang Y."/>
            <person name="McGuire P.E."/>
            <person name="Liu S."/>
            <person name="Long H."/>
            <person name="Ramasamy R.K."/>
            <person name="Rodriguez J.C."/>
            <person name="Van S.L."/>
            <person name="Yuan L."/>
            <person name="Wang Z."/>
            <person name="Xia Z."/>
            <person name="Xiao L."/>
            <person name="Anderson O.D."/>
            <person name="Ouyang S."/>
            <person name="Liang Y."/>
            <person name="Zimin A.V."/>
            <person name="Pertea G."/>
            <person name="Qi P."/>
            <person name="Bennetzen J.L."/>
            <person name="Dai X."/>
            <person name="Dawson M.W."/>
            <person name="Muller H.G."/>
            <person name="Kugler K."/>
            <person name="Rivarola-Duarte L."/>
            <person name="Spannagl M."/>
            <person name="Mayer K.F.X."/>
            <person name="Lu F.H."/>
            <person name="Bevan M.W."/>
            <person name="Leroy P."/>
            <person name="Li P."/>
            <person name="You F.M."/>
            <person name="Sun Q."/>
            <person name="Liu Z."/>
            <person name="Lyons E."/>
            <person name="Wicker T."/>
            <person name="Salzberg S.L."/>
            <person name="Devos K.M."/>
            <person name="Dvorak J."/>
        </authorList>
    </citation>
    <scope>NUCLEOTIDE SEQUENCE [LARGE SCALE GENOMIC DNA]</scope>
    <source>
        <strain evidence="1">cv. AL8/78</strain>
    </source>
</reference>
<evidence type="ECO:0000313" key="2">
    <source>
        <dbReference type="Proteomes" id="UP000015105"/>
    </source>
</evidence>
<proteinExistence type="predicted"/>